<dbReference type="InterPro" id="IPR007315">
    <property type="entry name" value="PIG-V/Gpi18"/>
</dbReference>
<evidence type="ECO:0000256" key="10">
    <source>
        <dbReference type="ARBA" id="ARBA00023136"/>
    </source>
</evidence>
<dbReference type="GO" id="GO:0000009">
    <property type="term" value="F:alpha-1,6-mannosyltransferase activity"/>
    <property type="evidence" value="ECO:0007669"/>
    <property type="project" value="InterPro"/>
</dbReference>
<protein>
    <recommendedName>
        <fullName evidence="11">GPI mannosyltransferase 2</fullName>
        <ecNumber evidence="11">2.4.1.-</ecNumber>
    </recommendedName>
</protein>
<dbReference type="AlphaFoldDB" id="S9U8V7"/>
<evidence type="ECO:0000256" key="4">
    <source>
        <dbReference type="ARBA" id="ARBA00022502"/>
    </source>
</evidence>
<feature type="transmembrane region" description="Helical" evidence="11">
    <location>
        <begin position="222"/>
        <end position="240"/>
    </location>
</feature>
<keyword evidence="13" id="KW-1185">Reference proteome</keyword>
<evidence type="ECO:0000256" key="5">
    <source>
        <dbReference type="ARBA" id="ARBA00022676"/>
    </source>
</evidence>
<comment type="function">
    <text evidence="11">Mannosyltransferase involved in glycosylphosphatidylinositol-anchor biosynthesis.</text>
</comment>
<dbReference type="PANTHER" id="PTHR12468">
    <property type="entry name" value="GPI MANNOSYLTRANSFERASE 2"/>
    <property type="match status" value="1"/>
</dbReference>
<dbReference type="EC" id="2.4.1.-" evidence="11"/>
<feature type="transmembrane region" description="Helical" evidence="11">
    <location>
        <begin position="296"/>
        <end position="314"/>
    </location>
</feature>
<feature type="transmembrane region" description="Helical" evidence="11">
    <location>
        <begin position="23"/>
        <end position="40"/>
    </location>
</feature>
<dbReference type="PANTHER" id="PTHR12468:SF2">
    <property type="entry name" value="GPI MANNOSYLTRANSFERASE 2"/>
    <property type="match status" value="1"/>
</dbReference>
<keyword evidence="5 11" id="KW-0328">Glycosyltransferase</keyword>
<name>S9U8V7_9TRYP</name>
<organism evidence="12 13">
    <name type="scientific">Strigomonas culicis</name>
    <dbReference type="NCBI Taxonomy" id="28005"/>
    <lineage>
        <taxon>Eukaryota</taxon>
        <taxon>Discoba</taxon>
        <taxon>Euglenozoa</taxon>
        <taxon>Kinetoplastea</taxon>
        <taxon>Metakinetoplastina</taxon>
        <taxon>Trypanosomatida</taxon>
        <taxon>Trypanosomatidae</taxon>
        <taxon>Strigomonadinae</taxon>
        <taxon>Strigomonas</taxon>
    </lineage>
</organism>
<dbReference type="Pfam" id="PF04188">
    <property type="entry name" value="Mannosyl_trans2"/>
    <property type="match status" value="1"/>
</dbReference>
<sequence length="407" mass="44588">MLDALPCVPADAAAPPGTAHAQLYGRLRIVGGVVFTFLFTPAMIFSVVVYTETLFFFLLLVGIYLLADYPSPFAPLPSPPLATGGAPHTLSRAQQRMLRCPLPRRGEAAATDEEAEEAAVEGPACHTRAHAPLQVQWRQQLCTRRELAAWLAFFVAGLSRSNAFFSGGFILYPLFLQLCFPALYQRRCALVNAAAYQQARRQRPGCVTVSARYVPSRYPHPLRVLVLLLATASLTLPYLAMSYVAHARFIAGADGAAGGVGPNGAIRPAHFHQFYAYIQRKYWNVGFLRAYTVTNAPNVLIAVPLMICLARFGYGYGRALLRRGAVLESCVYSSNLVYMALLTVIGFLLAHIQVSTRLLSGVPAFYLAIGTQLAQRSDGSMTRLILAYLIVWNILGAVLFPNFLPWT</sequence>
<keyword evidence="9 11" id="KW-1133">Transmembrane helix</keyword>
<evidence type="ECO:0000256" key="2">
    <source>
        <dbReference type="ARBA" id="ARBA00004687"/>
    </source>
</evidence>
<dbReference type="GO" id="GO:0031501">
    <property type="term" value="C:mannosyltransferase complex"/>
    <property type="evidence" value="ECO:0007669"/>
    <property type="project" value="TreeGrafter"/>
</dbReference>
<keyword evidence="4 11" id="KW-0337">GPI-anchor biosynthesis</keyword>
<proteinExistence type="inferred from homology"/>
<evidence type="ECO:0000256" key="9">
    <source>
        <dbReference type="ARBA" id="ARBA00022989"/>
    </source>
</evidence>
<evidence type="ECO:0000313" key="12">
    <source>
        <dbReference type="EMBL" id="EPY27172.1"/>
    </source>
</evidence>
<dbReference type="UniPathway" id="UPA00196"/>
<evidence type="ECO:0000256" key="11">
    <source>
        <dbReference type="RuleBase" id="RU363112"/>
    </source>
</evidence>
<gene>
    <name evidence="12" type="ORF">STCU_05884</name>
</gene>
<comment type="similarity">
    <text evidence="3 11">Belongs to the PIGV family.</text>
</comment>
<evidence type="ECO:0000256" key="1">
    <source>
        <dbReference type="ARBA" id="ARBA00004477"/>
    </source>
</evidence>
<keyword evidence="10 11" id="KW-0472">Membrane</keyword>
<comment type="subcellular location">
    <subcellularLocation>
        <location evidence="1 11">Endoplasmic reticulum membrane</location>
        <topology evidence="1 11">Multi-pass membrane protein</topology>
    </subcellularLocation>
</comment>
<comment type="pathway">
    <text evidence="2 11">Glycolipid biosynthesis; glycosylphosphatidylinositol-anchor biosynthesis.</text>
</comment>
<dbReference type="EMBL" id="ATMH01005884">
    <property type="protein sequence ID" value="EPY27172.1"/>
    <property type="molecule type" value="Genomic_DNA"/>
</dbReference>
<evidence type="ECO:0000313" key="13">
    <source>
        <dbReference type="Proteomes" id="UP000015354"/>
    </source>
</evidence>
<dbReference type="OrthoDB" id="10252502at2759"/>
<keyword evidence="8 11" id="KW-0256">Endoplasmic reticulum</keyword>
<keyword evidence="6 11" id="KW-0808">Transferase</keyword>
<feature type="transmembrane region" description="Helical" evidence="11">
    <location>
        <begin position="386"/>
        <end position="404"/>
    </location>
</feature>
<feature type="transmembrane region" description="Helical" evidence="11">
    <location>
        <begin position="163"/>
        <end position="184"/>
    </location>
</feature>
<comment type="caution">
    <text evidence="11">Lacks conserved residue(s) required for the propagation of feature annotation.</text>
</comment>
<dbReference type="GO" id="GO:0004376">
    <property type="term" value="F:GPI mannosyltransferase activity"/>
    <property type="evidence" value="ECO:0007669"/>
    <property type="project" value="InterPro"/>
</dbReference>
<accession>S9U8V7</accession>
<evidence type="ECO:0000256" key="6">
    <source>
        <dbReference type="ARBA" id="ARBA00022679"/>
    </source>
</evidence>
<dbReference type="GO" id="GO:0006506">
    <property type="term" value="P:GPI anchor biosynthetic process"/>
    <property type="evidence" value="ECO:0007669"/>
    <property type="project" value="UniProtKB-UniPathway"/>
</dbReference>
<feature type="transmembrane region" description="Helical" evidence="11">
    <location>
        <begin position="335"/>
        <end position="352"/>
    </location>
</feature>
<comment type="caution">
    <text evidence="12">The sequence shown here is derived from an EMBL/GenBank/DDBJ whole genome shotgun (WGS) entry which is preliminary data.</text>
</comment>
<keyword evidence="7 11" id="KW-0812">Transmembrane</keyword>
<evidence type="ECO:0000256" key="3">
    <source>
        <dbReference type="ARBA" id="ARBA00008698"/>
    </source>
</evidence>
<dbReference type="GO" id="GO:0005789">
    <property type="term" value="C:endoplasmic reticulum membrane"/>
    <property type="evidence" value="ECO:0007669"/>
    <property type="project" value="UniProtKB-SubCell"/>
</dbReference>
<dbReference type="Proteomes" id="UP000015354">
    <property type="component" value="Unassembled WGS sequence"/>
</dbReference>
<reference evidence="12 13" key="1">
    <citation type="journal article" date="2013" name="PLoS ONE">
        <title>Predicting the Proteins of Angomonas deanei, Strigomonas culicis and Their Respective Endosymbionts Reveals New Aspects of the Trypanosomatidae Family.</title>
        <authorList>
            <person name="Motta M.C."/>
            <person name="Martins A.C."/>
            <person name="de Souza S.S."/>
            <person name="Catta-Preta C.M."/>
            <person name="Silva R."/>
            <person name="Klein C.C."/>
            <person name="de Almeida L.G."/>
            <person name="de Lima Cunha O."/>
            <person name="Ciapina L.P."/>
            <person name="Brocchi M."/>
            <person name="Colabardini A.C."/>
            <person name="de Araujo Lima B."/>
            <person name="Machado C.R."/>
            <person name="de Almeida Soares C.M."/>
            <person name="Probst C.M."/>
            <person name="de Menezes C.B."/>
            <person name="Thompson C.E."/>
            <person name="Bartholomeu D.C."/>
            <person name="Gradia D.F."/>
            <person name="Pavoni D.P."/>
            <person name="Grisard E.C."/>
            <person name="Fantinatti-Garboggini F."/>
            <person name="Marchini F.K."/>
            <person name="Rodrigues-Luiz G.F."/>
            <person name="Wagner G."/>
            <person name="Goldman G.H."/>
            <person name="Fietto J.L."/>
            <person name="Elias M.C."/>
            <person name="Goldman M.H."/>
            <person name="Sagot M.F."/>
            <person name="Pereira M."/>
            <person name="Stoco P.H."/>
            <person name="de Mendonca-Neto R.P."/>
            <person name="Teixeira S.M."/>
            <person name="Maciel T.E."/>
            <person name="de Oliveira Mendes T.A."/>
            <person name="Urmenyi T.P."/>
            <person name="de Souza W."/>
            <person name="Schenkman S."/>
            <person name="de Vasconcelos A.T."/>
        </authorList>
    </citation>
    <scope>NUCLEOTIDE SEQUENCE [LARGE SCALE GENOMIC DNA]</scope>
</reference>
<evidence type="ECO:0000256" key="8">
    <source>
        <dbReference type="ARBA" id="ARBA00022824"/>
    </source>
</evidence>
<feature type="transmembrane region" description="Helical" evidence="11">
    <location>
        <begin position="47"/>
        <end position="67"/>
    </location>
</feature>
<evidence type="ECO:0000256" key="7">
    <source>
        <dbReference type="ARBA" id="ARBA00022692"/>
    </source>
</evidence>